<dbReference type="Proteomes" id="UP001153365">
    <property type="component" value="Unassembled WGS sequence"/>
</dbReference>
<protein>
    <submittedName>
        <fullName evidence="1">Uncharacterized protein</fullName>
    </submittedName>
</protein>
<accession>A0AAV0AZ47</accession>
<gene>
    <name evidence="1" type="ORF">PPACK8108_LOCUS10903</name>
</gene>
<dbReference type="EMBL" id="CALTRL010002478">
    <property type="protein sequence ID" value="CAH7675830.1"/>
    <property type="molecule type" value="Genomic_DNA"/>
</dbReference>
<evidence type="ECO:0000313" key="2">
    <source>
        <dbReference type="Proteomes" id="UP001153365"/>
    </source>
</evidence>
<name>A0AAV0AZ47_PHAPC</name>
<proteinExistence type="predicted"/>
<keyword evidence="2" id="KW-1185">Reference proteome</keyword>
<sequence length="54" mass="6440">MTRIVTGLGFNGKDRVPTMIKNEELWLNHQMKIYSNMEGKEEYHSGKNKDRNYH</sequence>
<comment type="caution">
    <text evidence="1">The sequence shown here is derived from an EMBL/GenBank/DDBJ whole genome shotgun (WGS) entry which is preliminary data.</text>
</comment>
<organism evidence="1 2">
    <name type="scientific">Phakopsora pachyrhizi</name>
    <name type="common">Asian soybean rust disease fungus</name>
    <dbReference type="NCBI Taxonomy" id="170000"/>
    <lineage>
        <taxon>Eukaryota</taxon>
        <taxon>Fungi</taxon>
        <taxon>Dikarya</taxon>
        <taxon>Basidiomycota</taxon>
        <taxon>Pucciniomycotina</taxon>
        <taxon>Pucciniomycetes</taxon>
        <taxon>Pucciniales</taxon>
        <taxon>Phakopsoraceae</taxon>
        <taxon>Phakopsora</taxon>
    </lineage>
</organism>
<reference evidence="1" key="1">
    <citation type="submission" date="2022-06" db="EMBL/GenBank/DDBJ databases">
        <authorList>
            <consortium name="SYNGENTA / RWTH Aachen University"/>
        </authorList>
    </citation>
    <scope>NUCLEOTIDE SEQUENCE</scope>
</reference>
<evidence type="ECO:0000313" key="1">
    <source>
        <dbReference type="EMBL" id="CAH7675830.1"/>
    </source>
</evidence>
<dbReference type="AlphaFoldDB" id="A0AAV0AZ47"/>